<dbReference type="VEuPathDB" id="TriTrypDB:LPAL13_350078300"/>
<dbReference type="GO" id="GO:0012505">
    <property type="term" value="C:endomembrane system"/>
    <property type="evidence" value="ECO:0007669"/>
    <property type="project" value="TreeGrafter"/>
</dbReference>
<dbReference type="FunFam" id="3.10.120.10:FF:000003">
    <property type="entry name" value="membrane-associated progesterone receptor component 1"/>
    <property type="match status" value="1"/>
</dbReference>
<dbReference type="GeneID" id="22579714"/>
<dbReference type="PANTHER" id="PTHR10281:SF76">
    <property type="entry name" value="CALCUTTA CUP-RELATED"/>
    <property type="match status" value="1"/>
</dbReference>
<sequence>MSWWGFWNRFFGSKDGEDTNDSGNTAAKPAEPAEVKSFTAQELAKFTGENGKPIYMSVKGKVYDCTSGAAFYGPGNSYAVFAGKEVSRCLGKMLISDEEANANWDDLAPEHMQSLDEWAAKFDSKYPVIGMFEPDEEYYVRQRKLTP</sequence>
<dbReference type="KEGG" id="lpan:LPMP_356860"/>
<proteinExistence type="inferred from homology"/>
<dbReference type="Pfam" id="PF00173">
    <property type="entry name" value="Cyt-b5"/>
    <property type="match status" value="1"/>
</dbReference>
<feature type="domain" description="Cytochrome b5 heme-binding" evidence="2">
    <location>
        <begin position="38"/>
        <end position="133"/>
    </location>
</feature>
<evidence type="ECO:0000256" key="1">
    <source>
        <dbReference type="ARBA" id="ARBA00038357"/>
    </source>
</evidence>
<evidence type="ECO:0000259" key="2">
    <source>
        <dbReference type="SMART" id="SM01117"/>
    </source>
</evidence>
<gene>
    <name evidence="3" type="ORF">LPMP_356860</name>
</gene>
<evidence type="ECO:0000313" key="4">
    <source>
        <dbReference type="Proteomes" id="UP000063063"/>
    </source>
</evidence>
<keyword evidence="4" id="KW-1185">Reference proteome</keyword>
<name>A0A088S3J3_LEIPA</name>
<dbReference type="InterPro" id="IPR050577">
    <property type="entry name" value="MAPR/NEUFC/NENF-like"/>
</dbReference>
<dbReference type="GO" id="GO:0016020">
    <property type="term" value="C:membrane"/>
    <property type="evidence" value="ECO:0007669"/>
    <property type="project" value="TreeGrafter"/>
</dbReference>
<reference evidence="3 4" key="1">
    <citation type="journal article" date="2015" name="Sci. Rep.">
        <title>The genome of Leishmania panamensis: insights into genomics of the L. (Viannia) subgenus.</title>
        <authorList>
            <person name="Llanes A."/>
            <person name="Restrepo C.M."/>
            <person name="Vecchio G.D."/>
            <person name="Anguizola F.J."/>
            <person name="Lleonart R."/>
        </authorList>
    </citation>
    <scope>NUCLEOTIDE SEQUENCE [LARGE SCALE GENOMIC DNA]</scope>
    <source>
        <strain evidence="3 4">MHOM/PA/94/PSC-1</strain>
    </source>
</reference>
<dbReference type="VEuPathDB" id="TriTrypDB:LPMP_356860"/>
<organism evidence="3 4">
    <name type="scientific">Leishmania panamensis</name>
    <dbReference type="NCBI Taxonomy" id="5679"/>
    <lineage>
        <taxon>Eukaryota</taxon>
        <taxon>Discoba</taxon>
        <taxon>Euglenozoa</taxon>
        <taxon>Kinetoplastea</taxon>
        <taxon>Metakinetoplastina</taxon>
        <taxon>Trypanosomatida</taxon>
        <taxon>Trypanosomatidae</taxon>
        <taxon>Leishmaniinae</taxon>
        <taxon>Leishmania</taxon>
        <taxon>Leishmania guyanensis species complex</taxon>
    </lineage>
</organism>
<dbReference type="EMBL" id="CP009404">
    <property type="protein sequence ID" value="AIO02814.1"/>
    <property type="molecule type" value="Genomic_DNA"/>
</dbReference>
<dbReference type="PANTHER" id="PTHR10281">
    <property type="entry name" value="MEMBRANE-ASSOCIATED PROGESTERONE RECEPTOR COMPONENT-RELATED"/>
    <property type="match status" value="1"/>
</dbReference>
<dbReference type="InterPro" id="IPR036400">
    <property type="entry name" value="Cyt_B5-like_heme/steroid_sf"/>
</dbReference>
<dbReference type="SUPFAM" id="SSF55856">
    <property type="entry name" value="Cytochrome b5-like heme/steroid binding domain"/>
    <property type="match status" value="1"/>
</dbReference>
<comment type="similarity">
    <text evidence="1">Belongs to the cytochrome b5 family. MAPR subfamily.</text>
</comment>
<dbReference type="OrthoDB" id="547796at2759"/>
<evidence type="ECO:0000313" key="3">
    <source>
        <dbReference type="EMBL" id="AIO02814.1"/>
    </source>
</evidence>
<dbReference type="RefSeq" id="XP_010703614.1">
    <property type="nucleotide sequence ID" value="XM_010705312.1"/>
</dbReference>
<dbReference type="Gene3D" id="3.10.120.10">
    <property type="entry name" value="Cytochrome b5-like heme/steroid binding domain"/>
    <property type="match status" value="1"/>
</dbReference>
<protein>
    <submittedName>
        <fullName evidence="3">Cytochrome b5-like steroid binding protein, putative</fullName>
    </submittedName>
</protein>
<dbReference type="AlphaFoldDB" id="A0A088S3J3"/>
<dbReference type="InterPro" id="IPR001199">
    <property type="entry name" value="Cyt_B5-like_heme/steroid-bd"/>
</dbReference>
<accession>A0A088S3J3</accession>
<dbReference type="Proteomes" id="UP000063063">
    <property type="component" value="Chromosome 35"/>
</dbReference>
<dbReference type="SMART" id="SM01117">
    <property type="entry name" value="Cyt-b5"/>
    <property type="match status" value="1"/>
</dbReference>
<dbReference type="eggNOG" id="KOG1110">
    <property type="taxonomic scope" value="Eukaryota"/>
</dbReference>